<gene>
    <name evidence="1" type="ORF">BCHRO640_550</name>
</gene>
<evidence type="ECO:0000313" key="2">
    <source>
        <dbReference type="Proteomes" id="UP000011067"/>
    </source>
</evidence>
<name>A0ABN4B317_9ENTR</name>
<protein>
    <recommendedName>
        <fullName evidence="3">Lipoprotein</fullName>
    </recommendedName>
</protein>
<organism evidence="1 2">
    <name type="scientific">Candidatus Blochmanniella chromaiodes str. 640</name>
    <dbReference type="NCBI Taxonomy" id="1240471"/>
    <lineage>
        <taxon>Bacteria</taxon>
        <taxon>Pseudomonadati</taxon>
        <taxon>Pseudomonadota</taxon>
        <taxon>Gammaproteobacteria</taxon>
        <taxon>Enterobacterales</taxon>
        <taxon>Enterobacteriaceae</taxon>
        <taxon>ant endosymbionts</taxon>
        <taxon>Candidatus Blochmanniella</taxon>
    </lineage>
</organism>
<proteinExistence type="predicted"/>
<evidence type="ECO:0008006" key="3">
    <source>
        <dbReference type="Google" id="ProtNLM"/>
    </source>
</evidence>
<dbReference type="Pfam" id="PF06804">
    <property type="entry name" value="Lipoprotein_18"/>
    <property type="match status" value="1"/>
</dbReference>
<dbReference type="InterPro" id="IPR010653">
    <property type="entry name" value="NlpB/DapX"/>
</dbReference>
<reference evidence="1 2" key="1">
    <citation type="journal article" date="2013" name="Genome Biol. Evol.">
        <title>Sequence context of indel mutations and their effect on protein evolution in a bacterial endosymbiont.</title>
        <authorList>
            <person name="Williams L.E."/>
            <person name="Wernegreen J.J."/>
        </authorList>
    </citation>
    <scope>NUCLEOTIDE SEQUENCE [LARGE SCALE GENOMIC DNA]</scope>
    <source>
        <strain evidence="1 2">640</strain>
    </source>
</reference>
<evidence type="ECO:0000313" key="1">
    <source>
        <dbReference type="EMBL" id="AGC03790.1"/>
    </source>
</evidence>
<sequence length="103" mass="11382">MLTFLEILCMILLSACSLGTSQEERCKLNGDLSYLDAASLVELNIPEDLDGVLPISYDDYVIPDVTKEDNTIAQKVGKQLDICPPLIFSTDMSHESCLINIED</sequence>
<dbReference type="EMBL" id="CP003903">
    <property type="protein sequence ID" value="AGC03790.1"/>
    <property type="molecule type" value="Genomic_DNA"/>
</dbReference>
<accession>A0ABN4B317</accession>
<keyword evidence="2" id="KW-1185">Reference proteome</keyword>
<dbReference type="Proteomes" id="UP000011067">
    <property type="component" value="Chromosome"/>
</dbReference>